<dbReference type="RefSeq" id="YP_009187834.1">
    <property type="nucleotide sequence ID" value="NC_028659.1"/>
</dbReference>
<evidence type="ECO:0000313" key="1">
    <source>
        <dbReference type="EMBL" id="ALM02608.1"/>
    </source>
</evidence>
<keyword evidence="2" id="KW-1185">Reference proteome</keyword>
<accession>A0A0S1S1Q9</accession>
<name>A0A0S1S1Q9_9CAUD</name>
<sequence>MDKILERFALDRLGHFDYSEVVYSKELSKKKREFKIRYNKGEKYVEVTYQGDNTGGIEVVEIKENT</sequence>
<gene>
    <name evidence="1" type="ORF">KB57_221</name>
</gene>
<protein>
    <submittedName>
        <fullName evidence="1">Uncharacterized protein</fullName>
    </submittedName>
</protein>
<dbReference type="KEGG" id="vg:26523187"/>
<organism evidence="1 2">
    <name type="scientific">Klebsiella phage vB_KpnM_KB57</name>
    <dbReference type="NCBI Taxonomy" id="1719140"/>
    <lineage>
        <taxon>Viruses</taxon>
        <taxon>Duplodnaviria</taxon>
        <taxon>Heunggongvirae</taxon>
        <taxon>Uroviricota</taxon>
        <taxon>Caudoviricetes</taxon>
        <taxon>Vequintavirinae</taxon>
        <taxon>Mydovirus</taxon>
        <taxon>Mydovirus KB57</taxon>
    </lineage>
</organism>
<proteinExistence type="predicted"/>
<dbReference type="Proteomes" id="UP000203990">
    <property type="component" value="Segment"/>
</dbReference>
<dbReference type="EMBL" id="KT934943">
    <property type="protein sequence ID" value="ALM02608.1"/>
    <property type="molecule type" value="Genomic_DNA"/>
</dbReference>
<dbReference type="GeneID" id="26523187"/>
<evidence type="ECO:0000313" key="2">
    <source>
        <dbReference type="Proteomes" id="UP000203990"/>
    </source>
</evidence>
<reference evidence="1 2" key="1">
    <citation type="submission" date="2015-10" db="EMBL/GenBank/DDBJ databases">
        <title>Complete genome sequence of Klebsiella pneumoniae bacteriophage vB_KpnM_KB57.</title>
        <authorList>
            <person name="Volozhantsev N.V."/>
            <person name="Popova A.V."/>
            <person name="Krasilnikova V.M."/>
            <person name="Bogun A.G."/>
        </authorList>
    </citation>
    <scope>NUCLEOTIDE SEQUENCE [LARGE SCALE GENOMIC DNA]</scope>
</reference>